<evidence type="ECO:0000313" key="3">
    <source>
        <dbReference type="EMBL" id="RCN33969.1"/>
    </source>
</evidence>
<gene>
    <name evidence="3" type="ORF">ANCCAN_20182</name>
</gene>
<organism evidence="3 4">
    <name type="scientific">Ancylostoma caninum</name>
    <name type="common">Dog hookworm</name>
    <dbReference type="NCBI Taxonomy" id="29170"/>
    <lineage>
        <taxon>Eukaryota</taxon>
        <taxon>Metazoa</taxon>
        <taxon>Ecdysozoa</taxon>
        <taxon>Nematoda</taxon>
        <taxon>Chromadorea</taxon>
        <taxon>Rhabditida</taxon>
        <taxon>Rhabditina</taxon>
        <taxon>Rhabditomorpha</taxon>
        <taxon>Strongyloidea</taxon>
        <taxon>Ancylostomatidae</taxon>
        <taxon>Ancylostomatinae</taxon>
        <taxon>Ancylostoma</taxon>
    </lineage>
</organism>
<name>A0A368FSJ3_ANCCA</name>
<accession>A0A368FSJ3</accession>
<protein>
    <recommendedName>
        <fullName evidence="2">7TM GPCR serpentine receptor class x (Srx) domain-containing protein</fullName>
    </recommendedName>
</protein>
<keyword evidence="1" id="KW-0812">Transmembrane</keyword>
<feature type="transmembrane region" description="Helical" evidence="1">
    <location>
        <begin position="42"/>
        <end position="65"/>
    </location>
</feature>
<evidence type="ECO:0000256" key="1">
    <source>
        <dbReference type="SAM" id="Phobius"/>
    </source>
</evidence>
<dbReference type="AlphaFoldDB" id="A0A368FSJ3"/>
<evidence type="ECO:0000259" key="2">
    <source>
        <dbReference type="Pfam" id="PF10328"/>
    </source>
</evidence>
<sequence>MEYLDEDVIAGVSTAMVGILGYAVSFTLLALILRTPAFRNAFGYLCVSRLVSHMGIYTANVFWAAPALLL</sequence>
<dbReference type="InterPro" id="IPR019430">
    <property type="entry name" value="7TM_GPCR_serpentine_rcpt_Srx"/>
</dbReference>
<reference evidence="3 4" key="1">
    <citation type="submission" date="2014-10" db="EMBL/GenBank/DDBJ databases">
        <title>Draft genome of the hookworm Ancylostoma caninum.</title>
        <authorList>
            <person name="Mitreva M."/>
        </authorList>
    </citation>
    <scope>NUCLEOTIDE SEQUENCE [LARGE SCALE GENOMIC DNA]</scope>
    <source>
        <strain evidence="3 4">Baltimore</strain>
    </source>
</reference>
<dbReference type="EMBL" id="JOJR01000840">
    <property type="protein sequence ID" value="RCN33969.1"/>
    <property type="molecule type" value="Genomic_DNA"/>
</dbReference>
<evidence type="ECO:0000313" key="4">
    <source>
        <dbReference type="Proteomes" id="UP000252519"/>
    </source>
</evidence>
<comment type="caution">
    <text evidence="3">The sequence shown here is derived from an EMBL/GenBank/DDBJ whole genome shotgun (WGS) entry which is preliminary data.</text>
</comment>
<keyword evidence="1" id="KW-1133">Transmembrane helix</keyword>
<proteinExistence type="predicted"/>
<dbReference type="OrthoDB" id="5874085at2759"/>
<feature type="transmembrane region" description="Helical" evidence="1">
    <location>
        <begin position="12"/>
        <end position="33"/>
    </location>
</feature>
<feature type="domain" description="7TM GPCR serpentine receptor class x (Srx)" evidence="2">
    <location>
        <begin position="16"/>
        <end position="69"/>
    </location>
</feature>
<dbReference type="Proteomes" id="UP000252519">
    <property type="component" value="Unassembled WGS sequence"/>
</dbReference>
<dbReference type="Pfam" id="PF10328">
    <property type="entry name" value="7TM_GPCR_Srx"/>
    <property type="match status" value="1"/>
</dbReference>
<keyword evidence="4" id="KW-1185">Reference proteome</keyword>
<keyword evidence="1" id="KW-0472">Membrane</keyword>